<comment type="caution">
    <text evidence="4">The sequence shown here is derived from an EMBL/GenBank/DDBJ whole genome shotgun (WGS) entry which is preliminary data.</text>
</comment>
<dbReference type="InterPro" id="IPR002656">
    <property type="entry name" value="Acyl_transf_3_dom"/>
</dbReference>
<feature type="transmembrane region" description="Helical" evidence="1">
    <location>
        <begin position="375"/>
        <end position="395"/>
    </location>
</feature>
<dbReference type="InterPro" id="IPR043968">
    <property type="entry name" value="SGNH"/>
</dbReference>
<feature type="transmembrane region" description="Helical" evidence="1">
    <location>
        <begin position="161"/>
        <end position="179"/>
    </location>
</feature>
<evidence type="ECO:0000313" key="4">
    <source>
        <dbReference type="EMBL" id="GLI26111.1"/>
    </source>
</evidence>
<dbReference type="PANTHER" id="PTHR23028:SF53">
    <property type="entry name" value="ACYL_TRANSF_3 DOMAIN-CONTAINING PROTEIN"/>
    <property type="match status" value="1"/>
</dbReference>
<dbReference type="EMBL" id="BSDP01000001">
    <property type="protein sequence ID" value="GLI26111.1"/>
    <property type="molecule type" value="Genomic_DNA"/>
</dbReference>
<dbReference type="InterPro" id="IPR050879">
    <property type="entry name" value="Acyltransferase_3"/>
</dbReference>
<feature type="domain" description="Acyltransferase 3" evidence="2">
    <location>
        <begin position="26"/>
        <end position="353"/>
    </location>
</feature>
<sequence length="695" mass="73587">MTSPPPGAPSAPPRPARAENPNWVSEIDGLRGIALTLVVVFHLFGQGRVSGGVDVFLFVSGFLLTASLARAAARGERIGPARRYGRMLLRLTPAALLVLVATGGIVLLVLPEHTWIQNGTELVASALFLENQELIRSQLAYGAAGPGTSPFQHFWSLSIQGQYFLLWPLAVALVALLVRPRSARRALALVTGALALASLAWAVWLNGRDADVAYFDSAARFWEFAAGGLLAIAYRRRPALRDGLRVVLGWTGLALVLASGILIDGAASYPGLPALVPIGGAALVILASGGPTRLGADRVLELRPVRFVARISYPLYLWHWPILIAYLAVRERDAVGPVGAAGVLLLAVLLAVATQRLLVEPILARRAVLGPRRSLLLPVGAATVVVLTASLGVGAQAAERDRAIAAAEALASGRAACLGAASLDPELDPCVNPDLEDVLVPAIAGLPADDDNRIDCWARDDTAELKICTVGADEPGRRLLAIGDSHNNTLLGVYERIAETYGWSIDVAGHSGCYLTTAPQRKASEKAAENCAGWVDAATAHIAATEYDAIIVTQSRRARLDDAVPEDQIGEVRVDGMVEAWSHRLDPATPVIAIEDNPIFARQVIACVEEHGLGADRECALPRAEALPDAGIADAADDDPNAHVIDLTDYMCGPDTCSPVVGNVILTRDGRHLTATFAHTLTPYLGPRLREIVEG</sequence>
<feature type="domain" description="SGNH" evidence="3">
    <location>
        <begin position="460"/>
        <end position="684"/>
    </location>
</feature>
<reference evidence="4" key="1">
    <citation type="submission" date="2022-12" db="EMBL/GenBank/DDBJ databases">
        <title>Reference genome sequencing for broad-spectrum identification of bacterial and archaeal isolates by mass spectrometry.</title>
        <authorList>
            <person name="Sekiguchi Y."/>
            <person name="Tourlousse D.M."/>
        </authorList>
    </citation>
    <scope>NUCLEOTIDE SEQUENCE</scope>
    <source>
        <strain evidence="4">14</strain>
    </source>
</reference>
<dbReference type="GO" id="GO:0009103">
    <property type="term" value="P:lipopolysaccharide biosynthetic process"/>
    <property type="evidence" value="ECO:0007669"/>
    <property type="project" value="TreeGrafter"/>
</dbReference>
<dbReference type="Pfam" id="PF01757">
    <property type="entry name" value="Acyl_transf_3"/>
    <property type="match status" value="1"/>
</dbReference>
<keyword evidence="4" id="KW-0012">Acyltransferase</keyword>
<protein>
    <submittedName>
        <fullName evidence="4">Acyltransferase</fullName>
    </submittedName>
</protein>
<evidence type="ECO:0000259" key="2">
    <source>
        <dbReference type="Pfam" id="PF01757"/>
    </source>
</evidence>
<proteinExistence type="predicted"/>
<organism evidence="4 5">
    <name type="scientific">Agromyces rhizosphaerae</name>
    <dbReference type="NCBI Taxonomy" id="88374"/>
    <lineage>
        <taxon>Bacteria</taxon>
        <taxon>Bacillati</taxon>
        <taxon>Actinomycetota</taxon>
        <taxon>Actinomycetes</taxon>
        <taxon>Micrococcales</taxon>
        <taxon>Microbacteriaceae</taxon>
        <taxon>Agromyces</taxon>
    </lineage>
</organism>
<dbReference type="AlphaFoldDB" id="A0A9W6CNZ9"/>
<dbReference type="Proteomes" id="UP001144396">
    <property type="component" value="Unassembled WGS sequence"/>
</dbReference>
<feature type="transmembrane region" description="Helical" evidence="1">
    <location>
        <begin position="334"/>
        <end position="354"/>
    </location>
</feature>
<accession>A0A9W6CNZ9</accession>
<keyword evidence="4" id="KW-0808">Transferase</keyword>
<dbReference type="Pfam" id="PF19040">
    <property type="entry name" value="SGNH"/>
    <property type="match status" value="1"/>
</dbReference>
<dbReference type="RefSeq" id="WP_281882109.1">
    <property type="nucleotide sequence ID" value="NZ_BSDP01000001.1"/>
</dbReference>
<evidence type="ECO:0000313" key="5">
    <source>
        <dbReference type="Proteomes" id="UP001144396"/>
    </source>
</evidence>
<keyword evidence="1" id="KW-1133">Transmembrane helix</keyword>
<feature type="transmembrane region" description="Helical" evidence="1">
    <location>
        <begin position="186"/>
        <end position="205"/>
    </location>
</feature>
<feature type="transmembrane region" description="Helical" evidence="1">
    <location>
        <begin position="94"/>
        <end position="111"/>
    </location>
</feature>
<keyword evidence="1" id="KW-0472">Membrane</keyword>
<dbReference type="GO" id="GO:0016747">
    <property type="term" value="F:acyltransferase activity, transferring groups other than amino-acyl groups"/>
    <property type="evidence" value="ECO:0007669"/>
    <property type="project" value="InterPro"/>
</dbReference>
<feature type="transmembrane region" description="Helical" evidence="1">
    <location>
        <begin position="246"/>
        <end position="263"/>
    </location>
</feature>
<evidence type="ECO:0000259" key="3">
    <source>
        <dbReference type="Pfam" id="PF19040"/>
    </source>
</evidence>
<feature type="transmembrane region" description="Helical" evidence="1">
    <location>
        <begin position="269"/>
        <end position="287"/>
    </location>
</feature>
<dbReference type="PANTHER" id="PTHR23028">
    <property type="entry name" value="ACETYLTRANSFERASE"/>
    <property type="match status" value="1"/>
</dbReference>
<feature type="transmembrane region" description="Helical" evidence="1">
    <location>
        <begin position="217"/>
        <end position="234"/>
    </location>
</feature>
<evidence type="ECO:0000256" key="1">
    <source>
        <dbReference type="SAM" id="Phobius"/>
    </source>
</evidence>
<keyword evidence="5" id="KW-1185">Reference proteome</keyword>
<name>A0A9W6CNZ9_9MICO</name>
<feature type="transmembrane region" description="Helical" evidence="1">
    <location>
        <begin position="307"/>
        <end position="328"/>
    </location>
</feature>
<feature type="transmembrane region" description="Helical" evidence="1">
    <location>
        <begin position="55"/>
        <end position="73"/>
    </location>
</feature>
<dbReference type="GO" id="GO:0016020">
    <property type="term" value="C:membrane"/>
    <property type="evidence" value="ECO:0007669"/>
    <property type="project" value="TreeGrafter"/>
</dbReference>
<keyword evidence="1" id="KW-0812">Transmembrane</keyword>
<gene>
    <name evidence="4" type="ORF">ARHIZOSPH14_03530</name>
</gene>